<evidence type="ECO:0000313" key="1">
    <source>
        <dbReference type="EMBL" id="RQM10443.1"/>
    </source>
</evidence>
<dbReference type="EMBL" id="QKXF01000611">
    <property type="protein sequence ID" value="RQM10443.1"/>
    <property type="molecule type" value="Genomic_DNA"/>
</dbReference>
<protein>
    <submittedName>
        <fullName evidence="1">Uncharacterized protein</fullName>
    </submittedName>
</protein>
<dbReference type="VEuPathDB" id="FungiDB:DD237_008342"/>
<reference evidence="1 2" key="1">
    <citation type="submission" date="2018-06" db="EMBL/GenBank/DDBJ databases">
        <title>Comparative genomics of downy mildews reveals potential adaptations to biotrophy.</title>
        <authorList>
            <person name="Fletcher K."/>
            <person name="Klosterman S.J."/>
            <person name="Derevnina L."/>
            <person name="Martin F."/>
            <person name="Koike S."/>
            <person name="Reyes Chin-Wo S."/>
            <person name="Mou B."/>
            <person name="Michelmore R."/>
        </authorList>
    </citation>
    <scope>NUCLEOTIDE SEQUENCE [LARGE SCALE GENOMIC DNA]</scope>
    <source>
        <strain evidence="1 2">R13</strain>
    </source>
</reference>
<gene>
    <name evidence="1" type="ORF">DD237_008342</name>
</gene>
<proteinExistence type="predicted"/>
<dbReference type="AlphaFoldDB" id="A0A3R7XPM4"/>
<organism evidence="1 2">
    <name type="scientific">Peronospora effusa</name>
    <dbReference type="NCBI Taxonomy" id="542832"/>
    <lineage>
        <taxon>Eukaryota</taxon>
        <taxon>Sar</taxon>
        <taxon>Stramenopiles</taxon>
        <taxon>Oomycota</taxon>
        <taxon>Peronosporomycetes</taxon>
        <taxon>Peronosporales</taxon>
        <taxon>Peronosporaceae</taxon>
        <taxon>Peronospora</taxon>
    </lineage>
</organism>
<dbReference type="Proteomes" id="UP000286097">
    <property type="component" value="Unassembled WGS sequence"/>
</dbReference>
<evidence type="ECO:0000313" key="2">
    <source>
        <dbReference type="Proteomes" id="UP000286097"/>
    </source>
</evidence>
<sequence length="206" mass="22147">MTRCVHRLLRVATDSTDKLCDCTATRAGQCHVIQVSVMVVWRLESALLIFVCFLDEYGKEARLAQSVERKTLNLVVVGSSPTVGVCFCLGGLCHTHSRVVSTLHRHSLRELAPDYVSTCLVGRPLLSTVAVTALISPGGCSQTESDKAASEENGALCAPAPPGGHGLYRQVVRLYRYTDRAVSRDPSECDGSVAFGVGIADFCVFS</sequence>
<name>A0A3R7XPM4_9STRA</name>
<accession>A0A3R7XPM4</accession>
<comment type="caution">
    <text evidence="1">The sequence shown here is derived from an EMBL/GenBank/DDBJ whole genome shotgun (WGS) entry which is preliminary data.</text>
</comment>
<dbReference type="AntiFam" id="ANF00010">
    <property type="entry name" value="tRNA translation"/>
</dbReference>